<dbReference type="PROSITE" id="PS50893">
    <property type="entry name" value="ABC_TRANSPORTER_2"/>
    <property type="match status" value="1"/>
</dbReference>
<dbReference type="GO" id="GO:0016887">
    <property type="term" value="F:ATP hydrolysis activity"/>
    <property type="evidence" value="ECO:0007669"/>
    <property type="project" value="InterPro"/>
</dbReference>
<dbReference type="Pfam" id="PF00005">
    <property type="entry name" value="ABC_tran"/>
    <property type="match status" value="1"/>
</dbReference>
<dbReference type="AlphaFoldDB" id="A0A6M0R6I0"/>
<dbReference type="PANTHER" id="PTHR42788:SF13">
    <property type="entry name" value="ALIPHATIC SULFONATES IMPORT ATP-BINDING PROTEIN SSUB"/>
    <property type="match status" value="1"/>
</dbReference>
<keyword evidence="3 5" id="KW-0067">ATP-binding</keyword>
<organism evidence="5 6">
    <name type="scientific">Clostridium niameyense</name>
    <dbReference type="NCBI Taxonomy" id="1622073"/>
    <lineage>
        <taxon>Bacteria</taxon>
        <taxon>Bacillati</taxon>
        <taxon>Bacillota</taxon>
        <taxon>Clostridia</taxon>
        <taxon>Eubacteriales</taxon>
        <taxon>Clostridiaceae</taxon>
        <taxon>Clostridium</taxon>
    </lineage>
</organism>
<protein>
    <submittedName>
        <fullName evidence="5">ABC transporter ATP-binding protein</fullName>
    </submittedName>
</protein>
<name>A0A6M0R6I0_9CLOT</name>
<evidence type="ECO:0000256" key="1">
    <source>
        <dbReference type="ARBA" id="ARBA00022448"/>
    </source>
</evidence>
<evidence type="ECO:0000313" key="6">
    <source>
        <dbReference type="Proteomes" id="UP000473885"/>
    </source>
</evidence>
<keyword evidence="6" id="KW-1185">Reference proteome</keyword>
<dbReference type="Gene3D" id="3.40.50.300">
    <property type="entry name" value="P-loop containing nucleotide triphosphate hydrolases"/>
    <property type="match status" value="1"/>
</dbReference>
<dbReference type="SMART" id="SM00382">
    <property type="entry name" value="AAA"/>
    <property type="match status" value="1"/>
</dbReference>
<reference evidence="5 6" key="1">
    <citation type="submission" date="2019-04" db="EMBL/GenBank/DDBJ databases">
        <title>Genome sequencing of Clostridium botulinum Groups I-IV and Clostridium butyricum.</title>
        <authorList>
            <person name="Brunt J."/>
            <person name="Van Vliet A.H.M."/>
            <person name="Stringer S.C."/>
            <person name="Carter A.T."/>
            <person name="Peck M.W."/>
        </authorList>
    </citation>
    <scope>NUCLEOTIDE SEQUENCE [LARGE SCALE GENOMIC DNA]</scope>
    <source>
        <strain evidence="5 6">IFR 18/094</strain>
    </source>
</reference>
<dbReference type="RefSeq" id="WP_163248177.1">
    <property type="nucleotide sequence ID" value="NZ_SXDP01000001.1"/>
</dbReference>
<evidence type="ECO:0000256" key="3">
    <source>
        <dbReference type="ARBA" id="ARBA00022840"/>
    </source>
</evidence>
<dbReference type="PANTHER" id="PTHR42788">
    <property type="entry name" value="TAURINE IMPORT ATP-BINDING PROTEIN-RELATED"/>
    <property type="match status" value="1"/>
</dbReference>
<dbReference type="PROSITE" id="PS00211">
    <property type="entry name" value="ABC_TRANSPORTER_1"/>
    <property type="match status" value="1"/>
</dbReference>
<proteinExistence type="predicted"/>
<dbReference type="InterPro" id="IPR017871">
    <property type="entry name" value="ABC_transporter-like_CS"/>
</dbReference>
<dbReference type="GO" id="GO:0005524">
    <property type="term" value="F:ATP binding"/>
    <property type="evidence" value="ECO:0007669"/>
    <property type="project" value="UniProtKB-KW"/>
</dbReference>
<keyword evidence="2" id="KW-0547">Nucleotide-binding</keyword>
<gene>
    <name evidence="5" type="ORF">FDF74_00960</name>
</gene>
<accession>A0A6M0R6I0</accession>
<dbReference type="CDD" id="cd03293">
    <property type="entry name" value="ABC_NrtD_SsuB_transporters"/>
    <property type="match status" value="1"/>
</dbReference>
<keyword evidence="1" id="KW-0813">Transport</keyword>
<evidence type="ECO:0000313" key="5">
    <source>
        <dbReference type="EMBL" id="NEZ45775.1"/>
    </source>
</evidence>
<evidence type="ECO:0000256" key="2">
    <source>
        <dbReference type="ARBA" id="ARBA00022741"/>
    </source>
</evidence>
<comment type="caution">
    <text evidence="5">The sequence shown here is derived from an EMBL/GenBank/DDBJ whole genome shotgun (WGS) entry which is preliminary data.</text>
</comment>
<dbReference type="Proteomes" id="UP000473885">
    <property type="component" value="Unassembled WGS sequence"/>
</dbReference>
<dbReference type="InterPro" id="IPR027417">
    <property type="entry name" value="P-loop_NTPase"/>
</dbReference>
<dbReference type="InterPro" id="IPR050166">
    <property type="entry name" value="ABC_transporter_ATP-bind"/>
</dbReference>
<feature type="domain" description="ABC transporter" evidence="4">
    <location>
        <begin position="9"/>
        <end position="239"/>
    </location>
</feature>
<dbReference type="InterPro" id="IPR003593">
    <property type="entry name" value="AAA+_ATPase"/>
</dbReference>
<sequence>MNLKSEDILEVKNISKAFKVDSKEFKVLNNINFSVRYGEIISFLGPSGCGKSTLLKLIAGLDSEYSGEIIFKGNHIKDPSLERGMIFQEPRLFPWLSVENNVGFGLREDISNIERKKIIDNHLELVGLTKFKNAMPHQLSGGMQQRISIARALVNKPEILLLDEPFGALDAMTRINMQQEILNIWKKENITMILVTHDIEEAILVSDRIMVMSNSPSSIRKVINVDIERMERRNSGKVIEIKNYIYDEFFK</sequence>
<evidence type="ECO:0000259" key="4">
    <source>
        <dbReference type="PROSITE" id="PS50893"/>
    </source>
</evidence>
<dbReference type="EMBL" id="SXDP01000001">
    <property type="protein sequence ID" value="NEZ45775.1"/>
    <property type="molecule type" value="Genomic_DNA"/>
</dbReference>
<dbReference type="SUPFAM" id="SSF52540">
    <property type="entry name" value="P-loop containing nucleoside triphosphate hydrolases"/>
    <property type="match status" value="1"/>
</dbReference>
<dbReference type="InterPro" id="IPR003439">
    <property type="entry name" value="ABC_transporter-like_ATP-bd"/>
</dbReference>